<dbReference type="CDD" id="cd02966">
    <property type="entry name" value="TlpA_like_family"/>
    <property type="match status" value="1"/>
</dbReference>
<dbReference type="OrthoDB" id="25753at2"/>
<dbReference type="PROSITE" id="PS51257">
    <property type="entry name" value="PROKAR_LIPOPROTEIN"/>
    <property type="match status" value="1"/>
</dbReference>
<dbReference type="SUPFAM" id="SSF52833">
    <property type="entry name" value="Thioredoxin-like"/>
    <property type="match status" value="1"/>
</dbReference>
<dbReference type="Pfam" id="PF00578">
    <property type="entry name" value="AhpC-TSA"/>
    <property type="match status" value="1"/>
</dbReference>
<evidence type="ECO:0000313" key="4">
    <source>
        <dbReference type="Proteomes" id="UP000037784"/>
    </source>
</evidence>
<dbReference type="Proteomes" id="UP000037784">
    <property type="component" value="Unassembled WGS sequence"/>
</dbReference>
<dbReference type="InterPro" id="IPR013766">
    <property type="entry name" value="Thioredoxin_domain"/>
</dbReference>
<evidence type="ECO:0000259" key="1">
    <source>
        <dbReference type="PROSITE" id="PS51352"/>
    </source>
</evidence>
<sequence length="180" mass="19682">MQNLLHRTTLLVGLVVVSLLGLACTSQTNTPRDPVLAQNGGGHPLVGTTVPATTVYTLDGEAVTLDTLGAGEPRLINFWATWCPPCKKEMPEFQALHEEGYTIIGVDVEEGPAVVEQFLQTFEPTITYPIYISKDASTEKAYRLLGLPTSWLVDADGVIQMVWTGQVTKEMIEAHWSLVQ</sequence>
<dbReference type="STRING" id="872965.SE16_14810"/>
<proteinExistence type="predicted"/>
<dbReference type="EMBL" id="BBZA01000224">
    <property type="protein sequence ID" value="GAP64053.1"/>
    <property type="molecule type" value="Genomic_DNA"/>
</dbReference>
<reference evidence="3 5" key="2">
    <citation type="submission" date="2015-07" db="EMBL/GenBank/DDBJ databases">
        <title>Whole genome sequence of Ardenticatena maritima DSM 23922.</title>
        <authorList>
            <person name="Hemp J."/>
            <person name="Ward L.M."/>
            <person name="Pace L.A."/>
            <person name="Fischer W.W."/>
        </authorList>
    </citation>
    <scope>NUCLEOTIDE SEQUENCE [LARGE SCALE GENOMIC DNA]</scope>
    <source>
        <strain evidence="3 5">110S</strain>
    </source>
</reference>
<reference evidence="2 4" key="1">
    <citation type="journal article" date="2015" name="Genome Announc.">
        <title>Draft Genome Sequence of a Heterotrophic Facultative Anaerobic Thermophilic Bacterium, Ardenticatena maritima Strain 110ST.</title>
        <authorList>
            <person name="Kawaichi S."/>
            <person name="Yoshida T."/>
            <person name="Sako Y."/>
            <person name="Nakamura R."/>
        </authorList>
    </citation>
    <scope>NUCLEOTIDE SEQUENCE [LARGE SCALE GENOMIC DNA]</scope>
    <source>
        <strain evidence="2 4">110S</strain>
    </source>
</reference>
<name>A0A0M8K8M3_9CHLR</name>
<dbReference type="Gene3D" id="3.40.30.10">
    <property type="entry name" value="Glutaredoxin"/>
    <property type="match status" value="1"/>
</dbReference>
<accession>A0A0M8K8M3</accession>
<organism evidence="2 4">
    <name type="scientific">Ardenticatena maritima</name>
    <dbReference type="NCBI Taxonomy" id="872965"/>
    <lineage>
        <taxon>Bacteria</taxon>
        <taxon>Bacillati</taxon>
        <taxon>Chloroflexota</taxon>
        <taxon>Ardenticatenia</taxon>
        <taxon>Ardenticatenales</taxon>
        <taxon>Ardenticatenaceae</taxon>
        <taxon>Ardenticatena</taxon>
    </lineage>
</organism>
<dbReference type="RefSeq" id="WP_054493801.1">
    <property type="nucleotide sequence ID" value="NZ_BBZA01000224.1"/>
</dbReference>
<dbReference type="InterPro" id="IPR000866">
    <property type="entry name" value="AhpC/TSA"/>
</dbReference>
<evidence type="ECO:0000313" key="3">
    <source>
        <dbReference type="EMBL" id="KPL86535.1"/>
    </source>
</evidence>
<dbReference type="InterPro" id="IPR036249">
    <property type="entry name" value="Thioredoxin-like_sf"/>
</dbReference>
<dbReference type="AlphaFoldDB" id="A0A0M8K8M3"/>
<keyword evidence="4" id="KW-1185">Reference proteome</keyword>
<comment type="caution">
    <text evidence="2">The sequence shown here is derived from an EMBL/GenBank/DDBJ whole genome shotgun (WGS) entry which is preliminary data.</text>
</comment>
<dbReference type="Proteomes" id="UP000050502">
    <property type="component" value="Unassembled WGS sequence"/>
</dbReference>
<protein>
    <recommendedName>
        <fullName evidence="1">Thioredoxin domain-containing protein</fullName>
    </recommendedName>
</protein>
<dbReference type="InterPro" id="IPR017937">
    <property type="entry name" value="Thioredoxin_CS"/>
</dbReference>
<dbReference type="PROSITE" id="PS00194">
    <property type="entry name" value="THIOREDOXIN_1"/>
    <property type="match status" value="1"/>
</dbReference>
<dbReference type="PANTHER" id="PTHR42852:SF13">
    <property type="entry name" value="PROTEIN DIPZ"/>
    <property type="match status" value="1"/>
</dbReference>
<dbReference type="PROSITE" id="PS51352">
    <property type="entry name" value="THIOREDOXIN_2"/>
    <property type="match status" value="1"/>
</dbReference>
<evidence type="ECO:0000313" key="2">
    <source>
        <dbReference type="EMBL" id="GAP64053.1"/>
    </source>
</evidence>
<feature type="domain" description="Thioredoxin" evidence="1">
    <location>
        <begin position="44"/>
        <end position="180"/>
    </location>
</feature>
<dbReference type="EMBL" id="LGKN01000009">
    <property type="protein sequence ID" value="KPL86535.1"/>
    <property type="molecule type" value="Genomic_DNA"/>
</dbReference>
<dbReference type="GO" id="GO:0016491">
    <property type="term" value="F:oxidoreductase activity"/>
    <property type="evidence" value="ECO:0007669"/>
    <property type="project" value="InterPro"/>
</dbReference>
<gene>
    <name evidence="2" type="ORF">ARMA_2476</name>
    <name evidence="3" type="ORF">SE16_14810</name>
</gene>
<dbReference type="GO" id="GO:0016209">
    <property type="term" value="F:antioxidant activity"/>
    <property type="evidence" value="ECO:0007669"/>
    <property type="project" value="InterPro"/>
</dbReference>
<dbReference type="PANTHER" id="PTHR42852">
    <property type="entry name" value="THIOL:DISULFIDE INTERCHANGE PROTEIN DSBE"/>
    <property type="match status" value="1"/>
</dbReference>
<dbReference type="InParanoid" id="A0A0M8K8M3"/>
<evidence type="ECO:0000313" key="5">
    <source>
        <dbReference type="Proteomes" id="UP000050502"/>
    </source>
</evidence>
<dbReference type="InterPro" id="IPR050553">
    <property type="entry name" value="Thioredoxin_ResA/DsbE_sf"/>
</dbReference>
<reference evidence="4" key="3">
    <citation type="submission" date="2015-08" db="EMBL/GenBank/DDBJ databases">
        <title>Draft Genome Sequence of a Heterotrophic Facultative Anaerobic Bacterium Ardenticatena maritima Strain 110S.</title>
        <authorList>
            <person name="Kawaichi S."/>
            <person name="Yoshida T."/>
            <person name="Sako Y."/>
            <person name="Nakamura R."/>
        </authorList>
    </citation>
    <scope>NUCLEOTIDE SEQUENCE [LARGE SCALE GENOMIC DNA]</scope>
    <source>
        <strain evidence="4">110S</strain>
    </source>
</reference>
<dbReference type="PATRIC" id="fig|872965.6.peg.2612"/>